<organism evidence="10 11">
    <name type="scientific">Emcibacter nanhaiensis</name>
    <dbReference type="NCBI Taxonomy" id="1505037"/>
    <lineage>
        <taxon>Bacteria</taxon>
        <taxon>Pseudomonadati</taxon>
        <taxon>Pseudomonadota</taxon>
        <taxon>Alphaproteobacteria</taxon>
        <taxon>Emcibacterales</taxon>
        <taxon>Emcibacteraceae</taxon>
        <taxon>Emcibacter</taxon>
    </lineage>
</organism>
<evidence type="ECO:0000256" key="3">
    <source>
        <dbReference type="ARBA" id="ARBA00022630"/>
    </source>
</evidence>
<dbReference type="Pfam" id="PF02771">
    <property type="entry name" value="Acyl-CoA_dh_N"/>
    <property type="match status" value="1"/>
</dbReference>
<dbReference type="GO" id="GO:0050660">
    <property type="term" value="F:flavin adenine dinucleotide binding"/>
    <property type="evidence" value="ECO:0007669"/>
    <property type="project" value="InterPro"/>
</dbReference>
<dbReference type="Proteomes" id="UP000319148">
    <property type="component" value="Unassembled WGS sequence"/>
</dbReference>
<evidence type="ECO:0000256" key="6">
    <source>
        <dbReference type="RuleBase" id="RU362125"/>
    </source>
</evidence>
<keyword evidence="5 6" id="KW-0560">Oxidoreductase</keyword>
<keyword evidence="4 6" id="KW-0274">FAD</keyword>
<dbReference type="InterPro" id="IPR037069">
    <property type="entry name" value="AcylCoA_DH/ox_N_sf"/>
</dbReference>
<keyword evidence="3 6" id="KW-0285">Flavoprotein</keyword>
<dbReference type="Gene3D" id="1.10.540.10">
    <property type="entry name" value="Acyl-CoA dehydrogenase/oxidase, N-terminal domain"/>
    <property type="match status" value="1"/>
</dbReference>
<dbReference type="InterPro" id="IPR013786">
    <property type="entry name" value="AcylCoA_DH/ox_N"/>
</dbReference>
<feature type="domain" description="Acyl-CoA oxidase/dehydrogenase middle" evidence="8">
    <location>
        <begin position="130"/>
        <end position="222"/>
    </location>
</feature>
<dbReference type="AlphaFoldDB" id="A0A501PLJ2"/>
<protein>
    <submittedName>
        <fullName evidence="10">Acyl-CoA dehydrogenase</fullName>
    </submittedName>
</protein>
<dbReference type="OrthoDB" id="9780544at2"/>
<sequence length="395" mass="44310">MDLNFSPEENAFRAEIRSWLAEHLNGEFAHIRGLGGTGEQLEGFEERIKWEQFLGQSGWAAIGWPKAFGGRGASLMEQVIFAEEYARAGAPGRLTHIGLELAAPTIMAFGSDEQKARFLPKIRDAEELWCQGFSEPGAGSDLSNIRTKARREGDEWVIEGQKIWTSHAQHSDWCFLLCRTEEGSRNHKGLSFLLVPMDQPGIDVRPIKQLTGDAEFNEVFFDGARTKADLVVGGEGNGWKVAMATLTFERGVSTLAQQANFRNELDEIIALAKANDTAKDPIIRQRLAEAEMGLRVQRYNALRTLTNAESGTFSREGYIAKIFWASWHRELGKLAMDIMGPEAELISQDHDYKMKRLQNLFLFSRSDTIYAGTNQVQRNIIAERALMMPKEPRGA</sequence>
<reference evidence="11" key="1">
    <citation type="submission" date="2019-06" db="EMBL/GenBank/DDBJ databases">
        <title>The complete genome of Emcibacter congregatus ZYLT.</title>
        <authorList>
            <person name="Zhao Z."/>
        </authorList>
    </citation>
    <scope>NUCLEOTIDE SEQUENCE [LARGE SCALE GENOMIC DNA]</scope>
    <source>
        <strain evidence="11">MCCC 1A06723</strain>
    </source>
</reference>
<evidence type="ECO:0000256" key="5">
    <source>
        <dbReference type="ARBA" id="ARBA00023002"/>
    </source>
</evidence>
<evidence type="ECO:0000313" key="11">
    <source>
        <dbReference type="Proteomes" id="UP000319148"/>
    </source>
</evidence>
<dbReference type="InterPro" id="IPR009075">
    <property type="entry name" value="AcylCo_DH/oxidase_C"/>
</dbReference>
<name>A0A501PLJ2_9PROT</name>
<dbReference type="InterPro" id="IPR036250">
    <property type="entry name" value="AcylCo_DH-like_C"/>
</dbReference>
<dbReference type="Gene3D" id="2.40.110.10">
    <property type="entry name" value="Butyryl-CoA Dehydrogenase, subunit A, domain 2"/>
    <property type="match status" value="1"/>
</dbReference>
<evidence type="ECO:0000313" key="10">
    <source>
        <dbReference type="EMBL" id="TPD60721.1"/>
    </source>
</evidence>
<dbReference type="Pfam" id="PF02770">
    <property type="entry name" value="Acyl-CoA_dh_M"/>
    <property type="match status" value="1"/>
</dbReference>
<dbReference type="RefSeq" id="WP_139940372.1">
    <property type="nucleotide sequence ID" value="NZ_JBHSYP010000008.1"/>
</dbReference>
<dbReference type="PANTHER" id="PTHR43292">
    <property type="entry name" value="ACYL-COA DEHYDROGENASE"/>
    <property type="match status" value="1"/>
</dbReference>
<dbReference type="Pfam" id="PF00441">
    <property type="entry name" value="Acyl-CoA_dh_1"/>
    <property type="match status" value="1"/>
</dbReference>
<evidence type="ECO:0000256" key="2">
    <source>
        <dbReference type="ARBA" id="ARBA00009347"/>
    </source>
</evidence>
<comment type="similarity">
    <text evidence="2 6">Belongs to the acyl-CoA dehydrogenase family.</text>
</comment>
<dbReference type="Gene3D" id="1.20.140.10">
    <property type="entry name" value="Butyryl-CoA Dehydrogenase, subunit A, domain 3"/>
    <property type="match status" value="1"/>
</dbReference>
<dbReference type="PANTHER" id="PTHR43292:SF3">
    <property type="entry name" value="ACYL-COA DEHYDROGENASE FADE29"/>
    <property type="match status" value="1"/>
</dbReference>
<feature type="domain" description="Acyl-CoA dehydrogenase/oxidase N-terminal" evidence="9">
    <location>
        <begin position="6"/>
        <end position="124"/>
    </location>
</feature>
<dbReference type="FunFam" id="2.40.110.10:FF:000002">
    <property type="entry name" value="Acyl-CoA dehydrogenase fadE12"/>
    <property type="match status" value="1"/>
</dbReference>
<dbReference type="EMBL" id="VFIY01000006">
    <property type="protein sequence ID" value="TPD60721.1"/>
    <property type="molecule type" value="Genomic_DNA"/>
</dbReference>
<comment type="caution">
    <text evidence="10">The sequence shown here is derived from an EMBL/GenBank/DDBJ whole genome shotgun (WGS) entry which is preliminary data.</text>
</comment>
<dbReference type="InterPro" id="IPR046373">
    <property type="entry name" value="Acyl-CoA_Oxase/DH_mid-dom_sf"/>
</dbReference>
<gene>
    <name evidence="10" type="ORF">FIV46_08320</name>
</gene>
<evidence type="ECO:0000259" key="8">
    <source>
        <dbReference type="Pfam" id="PF02770"/>
    </source>
</evidence>
<dbReference type="SUPFAM" id="SSF47203">
    <property type="entry name" value="Acyl-CoA dehydrogenase C-terminal domain-like"/>
    <property type="match status" value="1"/>
</dbReference>
<comment type="cofactor">
    <cofactor evidence="1 6">
        <name>FAD</name>
        <dbReference type="ChEBI" id="CHEBI:57692"/>
    </cofactor>
</comment>
<evidence type="ECO:0000256" key="1">
    <source>
        <dbReference type="ARBA" id="ARBA00001974"/>
    </source>
</evidence>
<dbReference type="GO" id="GO:0005886">
    <property type="term" value="C:plasma membrane"/>
    <property type="evidence" value="ECO:0007669"/>
    <property type="project" value="TreeGrafter"/>
</dbReference>
<evidence type="ECO:0000256" key="4">
    <source>
        <dbReference type="ARBA" id="ARBA00022827"/>
    </source>
</evidence>
<dbReference type="InterPro" id="IPR009100">
    <property type="entry name" value="AcylCoA_DH/oxidase_NM_dom_sf"/>
</dbReference>
<keyword evidence="11" id="KW-1185">Reference proteome</keyword>
<dbReference type="GO" id="GO:0016627">
    <property type="term" value="F:oxidoreductase activity, acting on the CH-CH group of donors"/>
    <property type="evidence" value="ECO:0007669"/>
    <property type="project" value="InterPro"/>
</dbReference>
<evidence type="ECO:0000259" key="7">
    <source>
        <dbReference type="Pfam" id="PF00441"/>
    </source>
</evidence>
<evidence type="ECO:0000259" key="9">
    <source>
        <dbReference type="Pfam" id="PF02771"/>
    </source>
</evidence>
<proteinExistence type="inferred from homology"/>
<dbReference type="InterPro" id="IPR052161">
    <property type="entry name" value="Mycobact_Acyl-CoA_DH"/>
</dbReference>
<dbReference type="SUPFAM" id="SSF56645">
    <property type="entry name" value="Acyl-CoA dehydrogenase NM domain-like"/>
    <property type="match status" value="1"/>
</dbReference>
<accession>A0A501PLJ2</accession>
<feature type="domain" description="Acyl-CoA dehydrogenase/oxidase C-terminal" evidence="7">
    <location>
        <begin position="236"/>
        <end position="385"/>
    </location>
</feature>
<dbReference type="InterPro" id="IPR006091">
    <property type="entry name" value="Acyl-CoA_Oxase/DH_mid-dom"/>
</dbReference>